<gene>
    <name evidence="2" type="ordered locus">Daes_0337</name>
</gene>
<dbReference type="STRING" id="643562.Daes_0337"/>
<feature type="domain" description="Phage tail assembly chaperone-like" evidence="1">
    <location>
        <begin position="84"/>
        <end position="142"/>
    </location>
</feature>
<reference evidence="3" key="1">
    <citation type="submission" date="2010-12" db="EMBL/GenBank/DDBJ databases">
        <title>Complete sequence of Desulfovibrio aespoeensis Aspo-2.</title>
        <authorList>
            <consortium name="US DOE Joint Genome Institute"/>
            <person name="Lucas S."/>
            <person name="Copeland A."/>
            <person name="Lapidus A."/>
            <person name="Cheng J.-F."/>
            <person name="Goodwin L."/>
            <person name="Pitluck S."/>
            <person name="Chertkov O."/>
            <person name="Misra M."/>
            <person name="Detter J.C."/>
            <person name="Han C."/>
            <person name="Tapia R."/>
            <person name="Land M."/>
            <person name="Hauser L."/>
            <person name="Kyrpides N."/>
            <person name="Ivanova N."/>
            <person name="Ovchinnikova G."/>
            <person name="Pedersen K."/>
            <person name="Jagevall S."/>
            <person name="Hazen T."/>
            <person name="Woyke T."/>
        </authorList>
    </citation>
    <scope>NUCLEOTIDE SEQUENCE [LARGE SCALE GENOMIC DNA]</scope>
    <source>
        <strain evidence="3">ATCC 700646 / DSM 10631 / Aspo-2</strain>
    </source>
</reference>
<dbReference type="Proteomes" id="UP000002191">
    <property type="component" value="Chromosome"/>
</dbReference>
<organism evidence="2 3">
    <name type="scientific">Pseudodesulfovibrio aespoeensis (strain ATCC 700646 / DSM 10631 / Aspo-2)</name>
    <name type="common">Desulfovibrio aespoeensis</name>
    <dbReference type="NCBI Taxonomy" id="643562"/>
    <lineage>
        <taxon>Bacteria</taxon>
        <taxon>Pseudomonadati</taxon>
        <taxon>Thermodesulfobacteriota</taxon>
        <taxon>Desulfovibrionia</taxon>
        <taxon>Desulfovibrionales</taxon>
        <taxon>Desulfovibrionaceae</taxon>
    </lineage>
</organism>
<name>E6VWF6_PSEA9</name>
<keyword evidence="3" id="KW-1185">Reference proteome</keyword>
<evidence type="ECO:0000259" key="1">
    <source>
        <dbReference type="Pfam" id="PF16778"/>
    </source>
</evidence>
<accession>E6VWF6</accession>
<reference evidence="2 3" key="2">
    <citation type="journal article" date="2014" name="Genome Announc.">
        <title>Complete Genome Sequence of the Subsurface, Mesophilic Sulfate-Reducing Bacterium Desulfovibrio aespoeensis Aspo-2.</title>
        <authorList>
            <person name="Pedersen K."/>
            <person name="Bengtsson A."/>
            <person name="Edlund J."/>
            <person name="Rabe L."/>
            <person name="Hazen T."/>
            <person name="Chakraborty R."/>
            <person name="Goodwin L."/>
            <person name="Shapiro N."/>
        </authorList>
    </citation>
    <scope>NUCLEOTIDE SEQUENCE [LARGE SCALE GENOMIC DNA]</scope>
    <source>
        <strain evidence="3">ATCC 700646 / DSM 10631 / Aspo-2</strain>
    </source>
</reference>
<dbReference type="AlphaFoldDB" id="E6VWF6"/>
<dbReference type="eggNOG" id="ENOG5033D9N">
    <property type="taxonomic scope" value="Bacteria"/>
</dbReference>
<dbReference type="InterPro" id="IPR031893">
    <property type="entry name" value="Phage_tail_APC"/>
</dbReference>
<dbReference type="OrthoDB" id="5465054at2"/>
<evidence type="ECO:0000313" key="3">
    <source>
        <dbReference type="Proteomes" id="UP000002191"/>
    </source>
</evidence>
<evidence type="ECO:0000313" key="2">
    <source>
        <dbReference type="EMBL" id="ADU61362.1"/>
    </source>
</evidence>
<dbReference type="EMBL" id="CP002431">
    <property type="protein sequence ID" value="ADU61362.1"/>
    <property type="molecule type" value="Genomic_DNA"/>
</dbReference>
<dbReference type="KEGG" id="das:Daes_0337"/>
<proteinExistence type="predicted"/>
<dbReference type="Pfam" id="PF16778">
    <property type="entry name" value="Phage_tail_APC"/>
    <property type="match status" value="1"/>
</dbReference>
<protein>
    <recommendedName>
        <fullName evidence="1">Phage tail assembly chaperone-like domain-containing protein</fullName>
    </recommendedName>
</protein>
<dbReference type="HOGENOM" id="CLU_1783760_0_0_7"/>
<sequence>MWRYPDGTFKRRLALKVAMAGAIHAAKDLTREQLDTLGYNEAIPVVREPYTTYETQWVKDGLVYLETVVTAVVDEAARDAALATTIRAERDRLLAECDWTQLADAPLDEDGREAWTGYRQELRDVPQQAGFPGVAEWPLEPDTTA</sequence>
<dbReference type="RefSeq" id="WP_013513299.1">
    <property type="nucleotide sequence ID" value="NC_014844.1"/>
</dbReference>
<dbReference type="Gene3D" id="6.10.140.1310">
    <property type="match status" value="1"/>
</dbReference>